<gene>
    <name evidence="1" type="ORF">A3B50_01630</name>
</gene>
<name>A0A1F7J5R4_9BACT</name>
<reference evidence="1 2" key="1">
    <citation type="journal article" date="2016" name="Nat. Commun.">
        <title>Thousands of microbial genomes shed light on interconnected biogeochemical processes in an aquifer system.</title>
        <authorList>
            <person name="Anantharaman K."/>
            <person name="Brown C.T."/>
            <person name="Hug L.A."/>
            <person name="Sharon I."/>
            <person name="Castelle C.J."/>
            <person name="Probst A.J."/>
            <person name="Thomas B.C."/>
            <person name="Singh A."/>
            <person name="Wilkins M.J."/>
            <person name="Karaoz U."/>
            <person name="Brodie E.L."/>
            <person name="Williams K.H."/>
            <person name="Hubbard S.S."/>
            <person name="Banfield J.F."/>
        </authorList>
    </citation>
    <scope>NUCLEOTIDE SEQUENCE [LARGE SCALE GENOMIC DNA]</scope>
</reference>
<organism evidence="1 2">
    <name type="scientific">Candidatus Roizmanbacteria bacterium RIFCSPLOWO2_01_FULL_40_42</name>
    <dbReference type="NCBI Taxonomy" id="1802066"/>
    <lineage>
        <taxon>Bacteria</taxon>
        <taxon>Candidatus Roizmaniibacteriota</taxon>
    </lineage>
</organism>
<sequence>MLLEGRIARRRILKQTERVREKITERVNPTVLDADSIQRQVLGNGFFMIPAGTTVLVDTNVSKLKKRQTTPLLGELTLESDLNCEVYGWDRKQLSAKAPDGSATLSVGLSSPQTRELDENTKEVRALLGALYDKHGLKPDEETDKAEDLWYELRKKMKVELARLTQETIRKNPTLVEFLGKTRLDPSRIRELTFEVATSYRAELPGVL</sequence>
<accession>A0A1F7J5R4</accession>
<dbReference type="AlphaFoldDB" id="A0A1F7J5R4"/>
<dbReference type="EMBL" id="MGAQ01000010">
    <property type="protein sequence ID" value="OGK50955.1"/>
    <property type="molecule type" value="Genomic_DNA"/>
</dbReference>
<comment type="caution">
    <text evidence="1">The sequence shown here is derived from an EMBL/GenBank/DDBJ whole genome shotgun (WGS) entry which is preliminary data.</text>
</comment>
<evidence type="ECO:0000313" key="1">
    <source>
        <dbReference type="EMBL" id="OGK50955.1"/>
    </source>
</evidence>
<evidence type="ECO:0000313" key="2">
    <source>
        <dbReference type="Proteomes" id="UP000178558"/>
    </source>
</evidence>
<dbReference type="Proteomes" id="UP000178558">
    <property type="component" value="Unassembled WGS sequence"/>
</dbReference>
<proteinExistence type="predicted"/>
<protein>
    <submittedName>
        <fullName evidence="1">Uncharacterized protein</fullName>
    </submittedName>
</protein>